<feature type="transmembrane region" description="Helical" evidence="7">
    <location>
        <begin position="132"/>
        <end position="154"/>
    </location>
</feature>
<dbReference type="Proteomes" id="UP000295832">
    <property type="component" value="Unassembled WGS sequence"/>
</dbReference>
<keyword evidence="6 7" id="KW-0472">Membrane</keyword>
<keyword evidence="4 7" id="KW-0812">Transmembrane</keyword>
<comment type="subcellular location">
    <subcellularLocation>
        <location evidence="1">Cell membrane</location>
        <topology evidence="1">Multi-pass membrane protein</topology>
    </subcellularLocation>
</comment>
<feature type="transmembrane region" description="Helical" evidence="7">
    <location>
        <begin position="314"/>
        <end position="336"/>
    </location>
</feature>
<evidence type="ECO:0000256" key="3">
    <source>
        <dbReference type="ARBA" id="ARBA00022475"/>
    </source>
</evidence>
<reference evidence="8 9" key="1">
    <citation type="submission" date="2019-03" db="EMBL/GenBank/DDBJ databases">
        <title>Subsurface microbial communities from deep shales in Ohio and West Virginia, USA.</title>
        <authorList>
            <person name="Wrighton K."/>
        </authorList>
    </citation>
    <scope>NUCLEOTIDE SEQUENCE [LARGE SCALE GENOMIC DNA]</scope>
    <source>
        <strain evidence="8 9">MSL 6dP</strain>
    </source>
</reference>
<evidence type="ECO:0000256" key="7">
    <source>
        <dbReference type="SAM" id="Phobius"/>
    </source>
</evidence>
<keyword evidence="3" id="KW-1003">Cell membrane</keyword>
<evidence type="ECO:0000256" key="1">
    <source>
        <dbReference type="ARBA" id="ARBA00004651"/>
    </source>
</evidence>
<organism evidence="8 9">
    <name type="scientific">Orenia marismortui</name>
    <dbReference type="NCBI Taxonomy" id="46469"/>
    <lineage>
        <taxon>Bacteria</taxon>
        <taxon>Bacillati</taxon>
        <taxon>Bacillota</taxon>
        <taxon>Clostridia</taxon>
        <taxon>Halanaerobiales</taxon>
        <taxon>Halobacteroidaceae</taxon>
        <taxon>Orenia</taxon>
    </lineage>
</organism>
<evidence type="ECO:0000256" key="6">
    <source>
        <dbReference type="ARBA" id="ARBA00023136"/>
    </source>
</evidence>
<dbReference type="EMBL" id="SOEG01000004">
    <property type="protein sequence ID" value="TDX52952.1"/>
    <property type="molecule type" value="Genomic_DNA"/>
</dbReference>
<dbReference type="PANTHER" id="PTHR30106">
    <property type="entry name" value="INNER MEMBRANE PROTEIN YEIH-RELATED"/>
    <property type="match status" value="1"/>
</dbReference>
<feature type="transmembrane region" description="Helical" evidence="7">
    <location>
        <begin position="256"/>
        <end position="279"/>
    </location>
</feature>
<comment type="similarity">
    <text evidence="2">Belongs to the UPF0324 family.</text>
</comment>
<dbReference type="STRING" id="926561.GCA_000379025_00382"/>
<feature type="transmembrane region" description="Helical" evidence="7">
    <location>
        <begin position="98"/>
        <end position="120"/>
    </location>
</feature>
<dbReference type="Pfam" id="PF03601">
    <property type="entry name" value="Cons_hypoth698"/>
    <property type="match status" value="1"/>
</dbReference>
<accession>A0A4R8H0K4</accession>
<proteinExistence type="inferred from homology"/>
<feature type="transmembrane region" description="Helical" evidence="7">
    <location>
        <begin position="16"/>
        <end position="34"/>
    </location>
</feature>
<evidence type="ECO:0000313" key="8">
    <source>
        <dbReference type="EMBL" id="TDX52952.1"/>
    </source>
</evidence>
<dbReference type="InterPro" id="IPR018383">
    <property type="entry name" value="UPF0324_pro"/>
</dbReference>
<sequence length="337" mass="35612">MASDISKKDSSPSQKGLISLFPGLLLAILIGLSARYLSTWIPNLGGVTLAILLGLVIGNIFNLSTTYTIGIKFAEKRLLSFAIMLMGLKLEIKVLNELGLSAIFIILIMVFTTIMLGFIFGKLLGLSNGFSLLLGVGNGICGSSAIAAAAPIISDEEEEIGLSIGVVNLLGTFGIFILPLLTYILNLTDADSGLMIGSTLQAVGQVVAAGFSINEEIGKIATVVKMGRILMLGPVVLLLSIISTKNKDKATNKVSIPPFIIGFFIFSLLGSFNILPLYVGDFLKFLSKLLLTIAMAGIGLKIKLSSLVNQGPRALVVGVLIVISQLSLVTILIKFIL</sequence>
<evidence type="ECO:0000256" key="2">
    <source>
        <dbReference type="ARBA" id="ARBA00007977"/>
    </source>
</evidence>
<feature type="transmembrane region" description="Helical" evidence="7">
    <location>
        <begin position="40"/>
        <end position="61"/>
    </location>
</feature>
<dbReference type="AlphaFoldDB" id="A0A4R8H0K4"/>
<keyword evidence="5 7" id="KW-1133">Transmembrane helix</keyword>
<dbReference type="GO" id="GO:0005886">
    <property type="term" value="C:plasma membrane"/>
    <property type="evidence" value="ECO:0007669"/>
    <property type="project" value="UniProtKB-SubCell"/>
</dbReference>
<protein>
    <submittedName>
        <fullName evidence="8">Putative integral membrane protein (TIGR00698 family)</fullName>
    </submittedName>
</protein>
<gene>
    <name evidence="8" type="ORF">C7959_10478</name>
</gene>
<evidence type="ECO:0000256" key="4">
    <source>
        <dbReference type="ARBA" id="ARBA00022692"/>
    </source>
</evidence>
<feature type="transmembrane region" description="Helical" evidence="7">
    <location>
        <begin position="226"/>
        <end position="244"/>
    </location>
</feature>
<feature type="transmembrane region" description="Helical" evidence="7">
    <location>
        <begin position="160"/>
        <end position="181"/>
    </location>
</feature>
<dbReference type="PANTHER" id="PTHR30106:SF2">
    <property type="entry name" value="UPF0324 INNER MEMBRANE PROTEIN YEIH"/>
    <property type="match status" value="1"/>
</dbReference>
<dbReference type="RefSeq" id="WP_134115178.1">
    <property type="nucleotide sequence ID" value="NZ_SOEG01000004.1"/>
</dbReference>
<comment type="caution">
    <text evidence="8">The sequence shown here is derived from an EMBL/GenBank/DDBJ whole genome shotgun (WGS) entry which is preliminary data.</text>
</comment>
<keyword evidence="9" id="KW-1185">Reference proteome</keyword>
<name>A0A4R8H0K4_9FIRM</name>
<evidence type="ECO:0000256" key="5">
    <source>
        <dbReference type="ARBA" id="ARBA00022989"/>
    </source>
</evidence>
<evidence type="ECO:0000313" key="9">
    <source>
        <dbReference type="Proteomes" id="UP000295832"/>
    </source>
</evidence>